<dbReference type="RefSeq" id="WP_377413847.1">
    <property type="nucleotide sequence ID" value="NZ_JBHSRS010000073.1"/>
</dbReference>
<proteinExistence type="predicted"/>
<dbReference type="PANTHER" id="PTHR42759:SF1">
    <property type="entry name" value="MAGNESIUM-CHELATASE SUBUNIT CHLD"/>
    <property type="match status" value="1"/>
</dbReference>
<dbReference type="InterPro" id="IPR003959">
    <property type="entry name" value="ATPase_AAA_core"/>
</dbReference>
<dbReference type="Proteomes" id="UP001596270">
    <property type="component" value="Unassembled WGS sequence"/>
</dbReference>
<feature type="domain" description="AAA+ ATPase" evidence="1">
    <location>
        <begin position="25"/>
        <end position="187"/>
    </location>
</feature>
<dbReference type="CDD" id="cd00009">
    <property type="entry name" value="AAA"/>
    <property type="match status" value="1"/>
</dbReference>
<name>A0ABW1TZH7_9BURK</name>
<organism evidence="2 3">
    <name type="scientific">Polaromonas aquatica</name>
    <dbReference type="NCBI Taxonomy" id="332657"/>
    <lineage>
        <taxon>Bacteria</taxon>
        <taxon>Pseudomonadati</taxon>
        <taxon>Pseudomonadota</taxon>
        <taxon>Betaproteobacteria</taxon>
        <taxon>Burkholderiales</taxon>
        <taxon>Comamonadaceae</taxon>
        <taxon>Polaromonas</taxon>
    </lineage>
</organism>
<evidence type="ECO:0000313" key="3">
    <source>
        <dbReference type="Proteomes" id="UP001596270"/>
    </source>
</evidence>
<dbReference type="PANTHER" id="PTHR42759">
    <property type="entry name" value="MOXR FAMILY PROTEIN"/>
    <property type="match status" value="1"/>
</dbReference>
<sequence>MKFQGSKNYVATQDLMLAVNASATLKKPLLVKGEPGTGKTMLAEEVAQAMGLPLLQWHIKSTTKAQQGLYEYDAVSRLRDSQLSTVDGGEKVKDIHNYIVKGVLWQAFTSETPVALLIDEIDKADIEFPNDLLREIDRMEFYVYETRELIKAKHRPLVFITSNNEKELPDAFLRRCFFHYIKFPDADTMRQIVDVHFPDLKKELLTAAMKTFYDVRNLPGLKKKPSTSELLDWLKLLVAEDIPLEALQSKDDKVAVPPLVGALLKNEQDVTLFEKLVFMQRNNR</sequence>
<dbReference type="Gene3D" id="3.40.50.300">
    <property type="entry name" value="P-loop containing nucleotide triphosphate hydrolases"/>
    <property type="match status" value="1"/>
</dbReference>
<evidence type="ECO:0000313" key="2">
    <source>
        <dbReference type="EMBL" id="MFC6282247.1"/>
    </source>
</evidence>
<dbReference type="InterPro" id="IPR050764">
    <property type="entry name" value="CbbQ/NirQ/NorQ/GpvN"/>
</dbReference>
<dbReference type="SMART" id="SM00382">
    <property type="entry name" value="AAA"/>
    <property type="match status" value="1"/>
</dbReference>
<dbReference type="Pfam" id="PF00004">
    <property type="entry name" value="AAA"/>
    <property type="match status" value="1"/>
</dbReference>
<gene>
    <name evidence="2" type="ORF">ACFQND_13545</name>
</gene>
<dbReference type="SUPFAM" id="SSF52540">
    <property type="entry name" value="P-loop containing nucleoside triphosphate hydrolases"/>
    <property type="match status" value="1"/>
</dbReference>
<protein>
    <submittedName>
        <fullName evidence="2">AAA family ATPase</fullName>
    </submittedName>
</protein>
<accession>A0ABW1TZH7</accession>
<evidence type="ECO:0000259" key="1">
    <source>
        <dbReference type="SMART" id="SM00382"/>
    </source>
</evidence>
<dbReference type="InterPro" id="IPR027417">
    <property type="entry name" value="P-loop_NTPase"/>
</dbReference>
<comment type="caution">
    <text evidence="2">The sequence shown here is derived from an EMBL/GenBank/DDBJ whole genome shotgun (WGS) entry which is preliminary data.</text>
</comment>
<dbReference type="EMBL" id="JBHSRS010000073">
    <property type="protein sequence ID" value="MFC6282247.1"/>
    <property type="molecule type" value="Genomic_DNA"/>
</dbReference>
<reference evidence="3" key="1">
    <citation type="journal article" date="2019" name="Int. J. Syst. Evol. Microbiol.">
        <title>The Global Catalogue of Microorganisms (GCM) 10K type strain sequencing project: providing services to taxonomists for standard genome sequencing and annotation.</title>
        <authorList>
            <consortium name="The Broad Institute Genomics Platform"/>
            <consortium name="The Broad Institute Genome Sequencing Center for Infectious Disease"/>
            <person name="Wu L."/>
            <person name="Ma J."/>
        </authorList>
    </citation>
    <scope>NUCLEOTIDE SEQUENCE [LARGE SCALE GENOMIC DNA]</scope>
    <source>
        <strain evidence="3">CCUG 39402</strain>
    </source>
</reference>
<dbReference type="InterPro" id="IPR003593">
    <property type="entry name" value="AAA+_ATPase"/>
</dbReference>
<keyword evidence="3" id="KW-1185">Reference proteome</keyword>